<dbReference type="InterPro" id="IPR027396">
    <property type="entry name" value="DsrEFH-like"/>
</dbReference>
<dbReference type="SUPFAM" id="SSF75169">
    <property type="entry name" value="DsrEFH-like"/>
    <property type="match status" value="1"/>
</dbReference>
<name>A0A1S8KNX0_9LACT</name>
<keyword evidence="2" id="KW-0808">Transferase</keyword>
<dbReference type="AlphaFoldDB" id="A0A1S8KNX0"/>
<evidence type="ECO:0000313" key="3">
    <source>
        <dbReference type="EMBL" id="RAN63953.1"/>
    </source>
</evidence>
<dbReference type="InterPro" id="IPR019870">
    <property type="entry name" value="Se_metab_YedF"/>
</dbReference>
<sequence length="118" mass="13156">MTDLTKDAYVVVISSDMMGDGEREIGEKLMTSFTYALSEQDQFPTHVLFYNSGVHVSAGESKAREDLVKLQEAGVKIQSCGTCLDYYGYDKENLPVGEATNMYEIVRIMRSASRVVKP</sequence>
<dbReference type="RefSeq" id="WP_004636993.1">
    <property type="nucleotide sequence ID" value="NZ_CALFGV010000011.1"/>
</dbReference>
<dbReference type="Proteomes" id="UP000190409">
    <property type="component" value="Unassembled WGS sequence"/>
</dbReference>
<dbReference type="GO" id="GO:0016740">
    <property type="term" value="F:transferase activity"/>
    <property type="evidence" value="ECO:0007669"/>
    <property type="project" value="UniProtKB-KW"/>
</dbReference>
<dbReference type="Proteomes" id="UP000249099">
    <property type="component" value="Unassembled WGS sequence"/>
</dbReference>
<evidence type="ECO:0000313" key="2">
    <source>
        <dbReference type="EMBL" id="QDO92025.1"/>
    </source>
</evidence>
<dbReference type="GeneID" id="42695072"/>
<reference evidence="3 5" key="2">
    <citation type="submission" date="2017-03" db="EMBL/GenBank/DDBJ databases">
        <title>wgs assembly of Dolosigranulum pigrum KPL CDC strains.</title>
        <authorList>
            <person name="Brugger S.D."/>
            <person name="Pettigrew M."/>
            <person name="Kong Y."/>
            <person name="Lemon K.P."/>
        </authorList>
    </citation>
    <scope>NUCLEOTIDE SEQUENCE [LARGE SCALE GENOMIC DNA]</scope>
    <source>
        <strain evidence="3 5">KPL1931_CDC4294-98</strain>
    </source>
</reference>
<evidence type="ECO:0000313" key="4">
    <source>
        <dbReference type="Proteomes" id="UP000190409"/>
    </source>
</evidence>
<evidence type="ECO:0000313" key="6">
    <source>
        <dbReference type="Proteomes" id="UP000315953"/>
    </source>
</evidence>
<dbReference type="Proteomes" id="UP000315953">
    <property type="component" value="Chromosome"/>
</dbReference>
<dbReference type="Gene3D" id="3.40.1260.10">
    <property type="entry name" value="DsrEFH-like"/>
    <property type="match status" value="1"/>
</dbReference>
<reference evidence="1 4" key="1">
    <citation type="submission" date="2017-01" db="EMBL/GenBank/DDBJ databases">
        <title>Complete Genome Sequence of Dolosigranulum pigrum isolated from a Patient with interstitial lung disease.</title>
        <authorList>
            <person name="Mukhopadhyay R."/>
            <person name="Joaquin J."/>
            <person name="Hogue R."/>
            <person name="Fitzgerald S."/>
            <person name="Jospin G."/>
            <person name="Eisen J.A."/>
            <person name="Chaturvedi V."/>
        </authorList>
    </citation>
    <scope>NUCLEOTIDE SEQUENCE [LARGE SCALE GENOMIC DNA]</scope>
    <source>
        <strain evidence="1 4">15S00348</strain>
    </source>
</reference>
<dbReference type="KEGG" id="dpm:FNV33_08325"/>
<evidence type="ECO:0000313" key="5">
    <source>
        <dbReference type="Proteomes" id="UP000249099"/>
    </source>
</evidence>
<accession>A0A1S8KNX0</accession>
<dbReference type="EMBL" id="MUYF01000003">
    <property type="protein sequence ID" value="OOL81438.1"/>
    <property type="molecule type" value="Genomic_DNA"/>
</dbReference>
<organism evidence="1 4">
    <name type="scientific">Dolosigranulum pigrum</name>
    <dbReference type="NCBI Taxonomy" id="29394"/>
    <lineage>
        <taxon>Bacteria</taxon>
        <taxon>Bacillati</taxon>
        <taxon>Bacillota</taxon>
        <taxon>Bacilli</taxon>
        <taxon>Lactobacillales</taxon>
        <taxon>Carnobacteriaceae</taxon>
        <taxon>Dolosigranulum</taxon>
    </lineage>
</organism>
<dbReference type="NCBIfam" id="TIGR03527">
    <property type="entry name" value="selenium_YedF"/>
    <property type="match status" value="1"/>
</dbReference>
<dbReference type="EMBL" id="NAQV01000011">
    <property type="protein sequence ID" value="RAN63953.1"/>
    <property type="molecule type" value="Genomic_DNA"/>
</dbReference>
<gene>
    <name evidence="2" type="primary">yedF</name>
    <name evidence="3" type="ORF">B8A44_04205</name>
    <name evidence="1" type="ORF">BWX42_06625</name>
    <name evidence="2" type="ORF">FNV33_08325</name>
</gene>
<dbReference type="EMBL" id="CP041626">
    <property type="protein sequence ID" value="QDO92025.1"/>
    <property type="molecule type" value="Genomic_DNA"/>
</dbReference>
<dbReference type="Pfam" id="PF02635">
    <property type="entry name" value="DsrE"/>
    <property type="match status" value="1"/>
</dbReference>
<reference evidence="2 6" key="3">
    <citation type="submission" date="2019-07" db="EMBL/GenBank/DDBJ databases">
        <title>Genome assembly of a nasal isolate of Dolosigranulum pigrum from a chronic sinusitis patient.</title>
        <authorList>
            <person name="Baig S."/>
            <person name="Overballe-Petersen S."/>
            <person name="Kaspar U."/>
            <person name="Rendboe A."/>
            <person name="de Man T."/>
            <person name="Liu C."/>
            <person name="Price L.B."/>
            <person name="Stegger M."/>
            <person name="Becker K."/>
            <person name="Skytt Andersen P."/>
        </authorList>
    </citation>
    <scope>NUCLEOTIDE SEQUENCE [LARGE SCALE GENOMIC DNA]</scope>
    <source>
        <strain evidence="2 6">83VPs-KB5</strain>
    </source>
</reference>
<protein>
    <submittedName>
        <fullName evidence="2">Sulfurtransferase-like selenium metabolism protein YedF</fullName>
    </submittedName>
</protein>
<dbReference type="InterPro" id="IPR003787">
    <property type="entry name" value="Sulphur_relay_DsrE/F-like"/>
</dbReference>
<evidence type="ECO:0000313" key="1">
    <source>
        <dbReference type="EMBL" id="OOL81438.1"/>
    </source>
</evidence>
<proteinExistence type="predicted"/>